<protein>
    <recommendedName>
        <fullName evidence="4">CorA-like Mg2+ transporter protein</fullName>
    </recommendedName>
</protein>
<sequence>MVADRNARTAYFSARVHDALYGAADSVAATGRWHRRTTGEPPDRRGAIVHGWELLLGEEGGYAVAHVELSKQPVDVLSELTEVRGEGRRWLAGLVDDVSFESGRPRVVTHLRWTNDSMPEPISDPTALGSWSTLQRWQWFLASGTSVADGLPDPGDPRIFVDVVHLSGDWRALVLRDGVTYTALTSTGATEFHTVARAYVRSIHVDAVLLGSLQLNALHRIADRIADIRVDRTGAGPVESLEAEILDTRAKLWWNNISERGAQVADVLRAFQNQHRMTDLYAQVVADLDDISRYLQARRARLEDEAITEAQARRRRSEERHRVSEDRDRRNQTTIAVISFLLLPFAVTFSGAAVLTDPSATAFGWSIAVAIGLSLVLVTVSALRDR</sequence>
<proteinExistence type="predicted"/>
<feature type="transmembrane region" description="Helical" evidence="1">
    <location>
        <begin position="335"/>
        <end position="356"/>
    </location>
</feature>
<keyword evidence="3" id="KW-1185">Reference proteome</keyword>
<keyword evidence="1" id="KW-1133">Transmembrane helix</keyword>
<dbReference type="Proteomes" id="UP000540698">
    <property type="component" value="Unassembled WGS sequence"/>
</dbReference>
<evidence type="ECO:0000313" key="2">
    <source>
        <dbReference type="EMBL" id="NKY27000.1"/>
    </source>
</evidence>
<evidence type="ECO:0000256" key="1">
    <source>
        <dbReference type="SAM" id="Phobius"/>
    </source>
</evidence>
<name>A0A7X6L3A4_9NOCA</name>
<comment type="caution">
    <text evidence="2">The sequence shown here is derived from an EMBL/GenBank/DDBJ whole genome shotgun (WGS) entry which is preliminary data.</text>
</comment>
<feature type="transmembrane region" description="Helical" evidence="1">
    <location>
        <begin position="362"/>
        <end position="383"/>
    </location>
</feature>
<dbReference type="AlphaFoldDB" id="A0A7X6L3A4"/>
<accession>A0A7X6L3A4</accession>
<dbReference type="RefSeq" id="WP_157113949.1">
    <property type="nucleotide sequence ID" value="NZ_JAAXOS010000005.1"/>
</dbReference>
<evidence type="ECO:0008006" key="4">
    <source>
        <dbReference type="Google" id="ProtNLM"/>
    </source>
</evidence>
<evidence type="ECO:0000313" key="3">
    <source>
        <dbReference type="Proteomes" id="UP000540698"/>
    </source>
</evidence>
<organism evidence="2 3">
    <name type="scientific">Nocardia gamkensis</name>
    <dbReference type="NCBI Taxonomy" id="352869"/>
    <lineage>
        <taxon>Bacteria</taxon>
        <taxon>Bacillati</taxon>
        <taxon>Actinomycetota</taxon>
        <taxon>Actinomycetes</taxon>
        <taxon>Mycobacteriales</taxon>
        <taxon>Nocardiaceae</taxon>
        <taxon>Nocardia</taxon>
    </lineage>
</organism>
<keyword evidence="1" id="KW-0472">Membrane</keyword>
<gene>
    <name evidence="2" type="ORF">HGB38_12320</name>
</gene>
<keyword evidence="1" id="KW-0812">Transmembrane</keyword>
<dbReference type="EMBL" id="JAAXOS010000005">
    <property type="protein sequence ID" value="NKY27000.1"/>
    <property type="molecule type" value="Genomic_DNA"/>
</dbReference>
<reference evidence="2 3" key="1">
    <citation type="submission" date="2020-04" db="EMBL/GenBank/DDBJ databases">
        <title>MicrobeNet Type strains.</title>
        <authorList>
            <person name="Nicholson A.C."/>
        </authorList>
    </citation>
    <scope>NUCLEOTIDE SEQUENCE [LARGE SCALE GENOMIC DNA]</scope>
    <source>
        <strain evidence="2 3">DSM 44956</strain>
    </source>
</reference>